<comment type="subcellular location">
    <subcellularLocation>
        <location evidence="1">Cell membrane</location>
        <topology evidence="1">Multi-pass membrane protein</topology>
    </subcellularLocation>
    <subcellularLocation>
        <location evidence="9">Membrane</location>
        <topology evidence="9">Multi-pass membrane protein</topology>
    </subcellularLocation>
</comment>
<feature type="domain" description="Membrane insertase YidC/Oxa/ALB C-terminal" evidence="11">
    <location>
        <begin position="301"/>
        <end position="517"/>
    </location>
</feature>
<keyword evidence="3" id="KW-1003">Cell membrane</keyword>
<dbReference type="AlphaFoldDB" id="A0A9D9DG58"/>
<dbReference type="GO" id="GO:0032977">
    <property type="term" value="F:membrane insertase activity"/>
    <property type="evidence" value="ECO:0007669"/>
    <property type="project" value="InterPro"/>
</dbReference>
<dbReference type="PANTHER" id="PTHR12428:SF65">
    <property type="entry name" value="CYTOCHROME C OXIDASE ASSEMBLY PROTEIN COX18, MITOCHONDRIAL"/>
    <property type="match status" value="1"/>
</dbReference>
<dbReference type="InterPro" id="IPR047196">
    <property type="entry name" value="YidC_ALB_C"/>
</dbReference>
<protein>
    <submittedName>
        <fullName evidence="12">Membrane protein insertase YidC</fullName>
    </submittedName>
</protein>
<feature type="transmembrane region" description="Helical" evidence="10">
    <location>
        <begin position="300"/>
        <end position="319"/>
    </location>
</feature>
<evidence type="ECO:0000256" key="7">
    <source>
        <dbReference type="ARBA" id="ARBA00023136"/>
    </source>
</evidence>
<dbReference type="NCBIfam" id="TIGR03592">
    <property type="entry name" value="yidC_oxa1_cterm"/>
    <property type="match status" value="1"/>
</dbReference>
<dbReference type="GO" id="GO:0051205">
    <property type="term" value="P:protein insertion into membrane"/>
    <property type="evidence" value="ECO:0007669"/>
    <property type="project" value="TreeGrafter"/>
</dbReference>
<keyword evidence="2" id="KW-0813">Transport</keyword>
<comment type="caution">
    <text evidence="12">The sequence shown here is derived from an EMBL/GenBank/DDBJ whole genome shotgun (WGS) entry which is preliminary data.</text>
</comment>
<comment type="similarity">
    <text evidence="9">Belongs to the OXA1/ALB3/YidC family.</text>
</comment>
<evidence type="ECO:0000256" key="1">
    <source>
        <dbReference type="ARBA" id="ARBA00004651"/>
    </source>
</evidence>
<reference evidence="12" key="2">
    <citation type="journal article" date="2021" name="PeerJ">
        <title>Extensive microbial diversity within the chicken gut microbiome revealed by metagenomics and culture.</title>
        <authorList>
            <person name="Gilroy R."/>
            <person name="Ravi A."/>
            <person name="Getino M."/>
            <person name="Pursley I."/>
            <person name="Horton D.L."/>
            <person name="Alikhan N.F."/>
            <person name="Baker D."/>
            <person name="Gharbi K."/>
            <person name="Hall N."/>
            <person name="Watson M."/>
            <person name="Adriaenssens E.M."/>
            <person name="Foster-Nyarko E."/>
            <person name="Jarju S."/>
            <person name="Secka A."/>
            <person name="Antonio M."/>
            <person name="Oren A."/>
            <person name="Chaudhuri R.R."/>
            <person name="La Ragione R."/>
            <person name="Hildebrand F."/>
            <person name="Pallen M.J."/>
        </authorList>
    </citation>
    <scope>NUCLEOTIDE SEQUENCE</scope>
    <source>
        <strain evidence="12">17113</strain>
    </source>
</reference>
<dbReference type="InterPro" id="IPR028055">
    <property type="entry name" value="YidC/Oxa/ALB_C"/>
</dbReference>
<dbReference type="GO" id="GO:0015031">
    <property type="term" value="P:protein transport"/>
    <property type="evidence" value="ECO:0007669"/>
    <property type="project" value="UniProtKB-KW"/>
</dbReference>
<evidence type="ECO:0000256" key="10">
    <source>
        <dbReference type="SAM" id="Phobius"/>
    </source>
</evidence>
<evidence type="ECO:0000256" key="6">
    <source>
        <dbReference type="ARBA" id="ARBA00022989"/>
    </source>
</evidence>
<feature type="transmembrane region" description="Helical" evidence="10">
    <location>
        <begin position="374"/>
        <end position="391"/>
    </location>
</feature>
<evidence type="ECO:0000256" key="2">
    <source>
        <dbReference type="ARBA" id="ARBA00022448"/>
    </source>
</evidence>
<dbReference type="InterPro" id="IPR001708">
    <property type="entry name" value="YidC/ALB3/OXA1/COX18"/>
</dbReference>
<evidence type="ECO:0000256" key="4">
    <source>
        <dbReference type="ARBA" id="ARBA00022692"/>
    </source>
</evidence>
<evidence type="ECO:0000313" key="13">
    <source>
        <dbReference type="Proteomes" id="UP000823634"/>
    </source>
</evidence>
<keyword evidence="4 9" id="KW-0812">Transmembrane</keyword>
<evidence type="ECO:0000259" key="11">
    <source>
        <dbReference type="Pfam" id="PF02096"/>
    </source>
</evidence>
<dbReference type="GO" id="GO:0005886">
    <property type="term" value="C:plasma membrane"/>
    <property type="evidence" value="ECO:0007669"/>
    <property type="project" value="UniProtKB-SubCell"/>
</dbReference>
<name>A0A9D9DG58_9FIRM</name>
<feature type="transmembrane region" description="Helical" evidence="10">
    <location>
        <begin position="429"/>
        <end position="453"/>
    </location>
</feature>
<keyword evidence="7 10" id="KW-0472">Membrane</keyword>
<evidence type="ECO:0000256" key="3">
    <source>
        <dbReference type="ARBA" id="ARBA00022475"/>
    </source>
</evidence>
<evidence type="ECO:0000256" key="9">
    <source>
        <dbReference type="RuleBase" id="RU003945"/>
    </source>
</evidence>
<organism evidence="12 13">
    <name type="scientific">Candidatus Alloenteromonas pullistercoris</name>
    <dbReference type="NCBI Taxonomy" id="2840785"/>
    <lineage>
        <taxon>Bacteria</taxon>
        <taxon>Bacillati</taxon>
        <taxon>Bacillota</taxon>
        <taxon>Bacillota incertae sedis</taxon>
        <taxon>Candidatus Alloenteromonas</taxon>
    </lineage>
</organism>
<proteinExistence type="inferred from homology"/>
<dbReference type="Proteomes" id="UP000823634">
    <property type="component" value="Unassembled WGS sequence"/>
</dbReference>
<keyword evidence="6 10" id="KW-1133">Transmembrane helix</keyword>
<evidence type="ECO:0000256" key="8">
    <source>
        <dbReference type="ARBA" id="ARBA00023186"/>
    </source>
</evidence>
<sequence>MAYPYEQGVTIYVSAAEYQELKASEDLSALIADEEERGIAGPAFVDEEGNARNTQIYKYVPYELSENGKITFTANKADALLQPSVIDRAFSSGYQIPSLEYFAAIDDYVLNATAYLAENEEEGLTDYDLANSSKNTGTDGYIESLDVNDINPYAAPDEYGEDNTLSEPNNDSILRNFGYIKFSGPDDELFGYYERWNAALYSSDEPGLGMDNCPTQDFQDLYENAVNSQVNTIRSCIATQDGHFGHYGEHADWEVDISKKSWGYAWGVGFLEGLLVYPVAWLVDTFAFGMDPALTGFGQILALVFVTLIVRGVLLLLTFKSTMDSQKMQALQPELSKLQAKYPNSDKNQAEKTRLAQEQMALYKRNKIHPFRQILVLIIQFPVFICVWSGLQGSAALSSGEFLSMRLSDTISSILFDVSGAWYYNLNGWWTALVLFILMAGVQIMAMMLPRIIAKAQSKKLPKLGKNPAQSSAQKQMKWVSIFMMIFTIIMGFFLPSAMAVYWLIGGLISIAQTGITQAIIAHSKKKAKHSK</sequence>
<feature type="transmembrane region" description="Helical" evidence="10">
    <location>
        <begin position="479"/>
        <end position="495"/>
    </location>
</feature>
<keyword evidence="5" id="KW-0653">Protein transport</keyword>
<feature type="transmembrane region" description="Helical" evidence="10">
    <location>
        <begin position="262"/>
        <end position="280"/>
    </location>
</feature>
<evidence type="ECO:0000256" key="5">
    <source>
        <dbReference type="ARBA" id="ARBA00022927"/>
    </source>
</evidence>
<keyword evidence="8" id="KW-0143">Chaperone</keyword>
<gene>
    <name evidence="12" type="primary">yidC</name>
    <name evidence="12" type="ORF">IAC61_01430</name>
</gene>
<reference evidence="12" key="1">
    <citation type="submission" date="2020-10" db="EMBL/GenBank/DDBJ databases">
        <authorList>
            <person name="Gilroy R."/>
        </authorList>
    </citation>
    <scope>NUCLEOTIDE SEQUENCE</scope>
    <source>
        <strain evidence="12">17113</strain>
    </source>
</reference>
<accession>A0A9D9DG58</accession>
<dbReference type="CDD" id="cd20070">
    <property type="entry name" value="5TM_YidC_Alb3"/>
    <property type="match status" value="1"/>
</dbReference>
<dbReference type="EMBL" id="JADINA010000011">
    <property type="protein sequence ID" value="MBO8425968.1"/>
    <property type="molecule type" value="Genomic_DNA"/>
</dbReference>
<evidence type="ECO:0000313" key="12">
    <source>
        <dbReference type="EMBL" id="MBO8425968.1"/>
    </source>
</evidence>
<feature type="transmembrane region" description="Helical" evidence="10">
    <location>
        <begin position="501"/>
        <end position="522"/>
    </location>
</feature>
<dbReference type="PANTHER" id="PTHR12428">
    <property type="entry name" value="OXA1"/>
    <property type="match status" value="1"/>
</dbReference>
<dbReference type="Pfam" id="PF02096">
    <property type="entry name" value="60KD_IMP"/>
    <property type="match status" value="1"/>
</dbReference>